<name>A0AA38RER7_9PEZI</name>
<organism evidence="2 3">
    <name type="scientific">Pleurostoma richardsiae</name>
    <dbReference type="NCBI Taxonomy" id="41990"/>
    <lineage>
        <taxon>Eukaryota</taxon>
        <taxon>Fungi</taxon>
        <taxon>Dikarya</taxon>
        <taxon>Ascomycota</taxon>
        <taxon>Pezizomycotina</taxon>
        <taxon>Sordariomycetes</taxon>
        <taxon>Sordariomycetidae</taxon>
        <taxon>Calosphaeriales</taxon>
        <taxon>Pleurostomataceae</taxon>
        <taxon>Pleurostoma</taxon>
    </lineage>
</organism>
<feature type="region of interest" description="Disordered" evidence="1">
    <location>
        <begin position="424"/>
        <end position="557"/>
    </location>
</feature>
<evidence type="ECO:0000313" key="3">
    <source>
        <dbReference type="Proteomes" id="UP001174694"/>
    </source>
</evidence>
<feature type="compositionally biased region" description="Low complexity" evidence="1">
    <location>
        <begin position="514"/>
        <end position="531"/>
    </location>
</feature>
<protein>
    <submittedName>
        <fullName evidence="2">Uncharacterized protein</fullName>
    </submittedName>
</protein>
<dbReference type="Proteomes" id="UP001174694">
    <property type="component" value="Unassembled WGS sequence"/>
</dbReference>
<feature type="region of interest" description="Disordered" evidence="1">
    <location>
        <begin position="277"/>
        <end position="323"/>
    </location>
</feature>
<gene>
    <name evidence="2" type="ORF">NKR23_g6194</name>
</gene>
<proteinExistence type="predicted"/>
<feature type="compositionally biased region" description="Polar residues" evidence="1">
    <location>
        <begin position="299"/>
        <end position="309"/>
    </location>
</feature>
<feature type="compositionally biased region" description="Basic and acidic residues" evidence="1">
    <location>
        <begin position="502"/>
        <end position="513"/>
    </location>
</feature>
<reference evidence="2" key="1">
    <citation type="submission" date="2022-07" db="EMBL/GenBank/DDBJ databases">
        <title>Fungi with potential for degradation of polypropylene.</title>
        <authorList>
            <person name="Gostincar C."/>
        </authorList>
    </citation>
    <scope>NUCLEOTIDE SEQUENCE</scope>
    <source>
        <strain evidence="2">EXF-13308</strain>
    </source>
</reference>
<keyword evidence="3" id="KW-1185">Reference proteome</keyword>
<feature type="compositionally biased region" description="Basic and acidic residues" evidence="1">
    <location>
        <begin position="485"/>
        <end position="495"/>
    </location>
</feature>
<accession>A0AA38RER7</accession>
<dbReference type="EMBL" id="JANBVO010000017">
    <property type="protein sequence ID" value="KAJ9144141.1"/>
    <property type="molecule type" value="Genomic_DNA"/>
</dbReference>
<sequence length="825" mass="91444">MDDDTISSFAALAISIVALLIATAQALQQYIITGQLIRLCDSVVFGDLPGQGRRIWKMSQFRFRVVYKIPQIGLPPDLWPSSAARSYAQVGTPLPLKLSGAQGEEAGVSTHLGSQQEQLPMTHVYNQKPQTSSTQPVYGVGEASWASFCRAVYHSSHASIGFTFVEGDADRCPADLPSVPMQMSLRDAVVMALMIGMECTAASFDRASISMQGQAGTITSAQHPVLGPAIHFVPRPGTQSPGIGATGKISKSWLWRAMGNCIVASRHYNWRGRRAVEKSSSRFSMQPDVSEPRPGPNHDGQTASSQEVPTQAFPGRGPRDGQWRVVVMNSPPERAEPTAPLEDAQPDFQPPVFSWEVLHKKIAAQGKKPRPTYTRMARKYLSLETLKTFQVPFEIDEKDPEYIIALRWITEPEQDRLWRHTSRLRKEREDGEEQPQRSEEHYSGDSDGSNRDLRQASEMESRPAPSNVSAQNDALIAPTDTDDISFMRKNREDRGVTFIDPVTRRESDIKPDGAPRAVARSISSRASTSASDKPRENASMHSSMLNERSENDAVSDNGVIISDRREEAGSHEGNINWFWLSQTDILPGFWATPWRSFADLSPQLCSVAVHVLIEAVAIMWLETPVRYLDEISAQCEDTLEWMGSGHTTHPPYAHGSDKLGVVCTGTFAQGGLHPAFAQLLPAVEVLAAQSELAVQKSQDACERRLLELVRLDAWLSIVGRMSEVRDGRNRLLTQAPALAQELMEEFELAFLDADLVEDEERANLYKNLAVDVVISLRERYLQEAEVLYAIVVALRTVKVGQAVLTGADTRMLIEILEKDVQVHMI</sequence>
<feature type="compositionally biased region" description="Basic and acidic residues" evidence="1">
    <location>
        <begin position="424"/>
        <end position="461"/>
    </location>
</feature>
<evidence type="ECO:0000313" key="2">
    <source>
        <dbReference type="EMBL" id="KAJ9144141.1"/>
    </source>
</evidence>
<dbReference type="AlphaFoldDB" id="A0AA38RER7"/>
<comment type="caution">
    <text evidence="2">The sequence shown here is derived from an EMBL/GenBank/DDBJ whole genome shotgun (WGS) entry which is preliminary data.</text>
</comment>
<evidence type="ECO:0000256" key="1">
    <source>
        <dbReference type="SAM" id="MobiDB-lite"/>
    </source>
</evidence>